<proteinExistence type="predicted"/>
<reference evidence="2 3" key="1">
    <citation type="journal article" date="2014" name="Genome Announc.">
        <title>Draft genome sequence of the pathogenic fungus Scedosporium apiospermum.</title>
        <authorList>
            <person name="Vandeputte P."/>
            <person name="Ghamrawi S."/>
            <person name="Rechenmann M."/>
            <person name="Iltis A."/>
            <person name="Giraud S."/>
            <person name="Fleury M."/>
            <person name="Thornton C."/>
            <person name="Delhaes L."/>
            <person name="Meyer W."/>
            <person name="Papon N."/>
            <person name="Bouchara J.P."/>
        </authorList>
    </citation>
    <scope>NUCLEOTIDE SEQUENCE [LARGE SCALE GENOMIC DNA]</scope>
    <source>
        <strain evidence="2 3">IHEM 14462</strain>
    </source>
</reference>
<dbReference type="RefSeq" id="XP_016640308.1">
    <property type="nucleotide sequence ID" value="XM_016790045.1"/>
</dbReference>
<comment type="caution">
    <text evidence="2">The sequence shown here is derived from an EMBL/GenBank/DDBJ whole genome shotgun (WGS) entry which is preliminary data.</text>
</comment>
<evidence type="ECO:0000313" key="3">
    <source>
        <dbReference type="Proteomes" id="UP000028545"/>
    </source>
</evidence>
<evidence type="ECO:0000256" key="1">
    <source>
        <dbReference type="SAM" id="MobiDB-lite"/>
    </source>
</evidence>
<dbReference type="HOGENOM" id="CLU_2591139_0_0_1"/>
<protein>
    <recommendedName>
        <fullName evidence="4">SMP domain-containing protein</fullName>
    </recommendedName>
</protein>
<feature type="region of interest" description="Disordered" evidence="1">
    <location>
        <begin position="52"/>
        <end position="80"/>
    </location>
</feature>
<dbReference type="EMBL" id="JOWA01000121">
    <property type="protein sequence ID" value="KEZ40509.1"/>
    <property type="molecule type" value="Genomic_DNA"/>
</dbReference>
<accession>A0A084FZJ7</accession>
<evidence type="ECO:0000313" key="2">
    <source>
        <dbReference type="EMBL" id="KEZ40509.1"/>
    </source>
</evidence>
<dbReference type="Proteomes" id="UP000028545">
    <property type="component" value="Unassembled WGS sequence"/>
</dbReference>
<organism evidence="2 3">
    <name type="scientific">Pseudallescheria apiosperma</name>
    <name type="common">Scedosporium apiospermum</name>
    <dbReference type="NCBI Taxonomy" id="563466"/>
    <lineage>
        <taxon>Eukaryota</taxon>
        <taxon>Fungi</taxon>
        <taxon>Dikarya</taxon>
        <taxon>Ascomycota</taxon>
        <taxon>Pezizomycotina</taxon>
        <taxon>Sordariomycetes</taxon>
        <taxon>Hypocreomycetidae</taxon>
        <taxon>Microascales</taxon>
        <taxon>Microascaceae</taxon>
        <taxon>Scedosporium</taxon>
    </lineage>
</organism>
<sequence>MSPASSTSAISAEDANTIIGIVGKAKIVGSTTTPESSDSKTAGQLAALDALTGKASSSTREAKGAKTRRGLQEVNHISEN</sequence>
<dbReference type="KEGG" id="sapo:SAPIO_CDS8407"/>
<dbReference type="AlphaFoldDB" id="A0A084FZJ7"/>
<evidence type="ECO:0008006" key="4">
    <source>
        <dbReference type="Google" id="ProtNLM"/>
    </source>
</evidence>
<name>A0A084FZJ7_PSEDA</name>
<keyword evidence="3" id="KW-1185">Reference proteome</keyword>
<gene>
    <name evidence="2" type="ORF">SAPIO_CDS8407</name>
</gene>
<dbReference type="GeneID" id="27727479"/>
<dbReference type="VEuPathDB" id="FungiDB:SAPIO_CDS8407"/>